<sequence length="155" mass="16237">MCGPETTNRPRGGALVALGPPSTASDGVLYGDLIFHTPGQPGSAQATHARLTPGSKYQQDVLNNLEVVIHTSGDLTRSAVGCGLLRRFALPTLHRQSFVELLLDEPLSLTVGGDGAGIIGRRVSLRSRPVVGDDVVVAEGIVGFNFSDAYARSCL</sequence>
<dbReference type="OrthoDB" id="4158189at2759"/>
<comment type="caution">
    <text evidence="1">The sequence shown here is derived from an EMBL/GenBank/DDBJ whole genome shotgun (WGS) entry which is preliminary data.</text>
</comment>
<dbReference type="AlphaFoldDB" id="A0A2C5X9K5"/>
<keyword evidence="2" id="KW-1185">Reference proteome</keyword>
<reference evidence="1 2" key="1">
    <citation type="submission" date="2017-06" db="EMBL/GenBank/DDBJ databases">
        <title>Ant-infecting Ophiocordyceps genomes reveal a high diversity of potential behavioral manipulation genes and a possible major role for enterotoxins.</title>
        <authorList>
            <person name="De Bekker C."/>
            <person name="Evans H.C."/>
            <person name="Brachmann A."/>
            <person name="Hughes D.P."/>
        </authorList>
    </citation>
    <scope>NUCLEOTIDE SEQUENCE [LARGE SCALE GENOMIC DNA]</scope>
    <source>
        <strain evidence="1 2">Map64</strain>
    </source>
</reference>
<evidence type="ECO:0000313" key="2">
    <source>
        <dbReference type="Proteomes" id="UP000226192"/>
    </source>
</evidence>
<evidence type="ECO:0000313" key="1">
    <source>
        <dbReference type="EMBL" id="PHH63169.1"/>
    </source>
</evidence>
<accession>A0A2C5X9K5</accession>
<name>A0A2C5X9K5_9HYPO</name>
<gene>
    <name evidence="1" type="ORF">CDD81_6220</name>
</gene>
<dbReference type="EMBL" id="NJET01000055">
    <property type="protein sequence ID" value="PHH63169.1"/>
    <property type="molecule type" value="Genomic_DNA"/>
</dbReference>
<dbReference type="STRING" id="1399860.A0A2C5X9K5"/>
<proteinExistence type="predicted"/>
<organism evidence="1 2">
    <name type="scientific">Ophiocordyceps australis</name>
    <dbReference type="NCBI Taxonomy" id="1399860"/>
    <lineage>
        <taxon>Eukaryota</taxon>
        <taxon>Fungi</taxon>
        <taxon>Dikarya</taxon>
        <taxon>Ascomycota</taxon>
        <taxon>Pezizomycotina</taxon>
        <taxon>Sordariomycetes</taxon>
        <taxon>Hypocreomycetidae</taxon>
        <taxon>Hypocreales</taxon>
        <taxon>Ophiocordycipitaceae</taxon>
        <taxon>Ophiocordyceps</taxon>
    </lineage>
</organism>
<dbReference type="Proteomes" id="UP000226192">
    <property type="component" value="Unassembled WGS sequence"/>
</dbReference>
<protein>
    <submittedName>
        <fullName evidence="1">Uncharacterized protein</fullName>
    </submittedName>
</protein>